<dbReference type="Pfam" id="PF00176">
    <property type="entry name" value="SNF2-rel_dom"/>
    <property type="match status" value="1"/>
</dbReference>
<dbReference type="Proteomes" id="UP001600888">
    <property type="component" value="Unassembled WGS sequence"/>
</dbReference>
<keyword evidence="2" id="KW-0067">ATP-binding</keyword>
<evidence type="ECO:0000256" key="2">
    <source>
        <dbReference type="ARBA" id="ARBA00022840"/>
    </source>
</evidence>
<dbReference type="InterPro" id="IPR038718">
    <property type="entry name" value="SNF2-like_sf"/>
</dbReference>
<accession>A0ABR4E7K4</accession>
<feature type="domain" description="SNF2 N-terminal" evidence="3">
    <location>
        <begin position="3"/>
        <end position="127"/>
    </location>
</feature>
<evidence type="ECO:0000313" key="5">
    <source>
        <dbReference type="Proteomes" id="UP001600888"/>
    </source>
</evidence>
<evidence type="ECO:0000259" key="3">
    <source>
        <dbReference type="Pfam" id="PF00176"/>
    </source>
</evidence>
<comment type="caution">
    <text evidence="4">The sequence shown here is derived from an EMBL/GenBank/DDBJ whole genome shotgun (WGS) entry which is preliminary data.</text>
</comment>
<evidence type="ECO:0000313" key="4">
    <source>
        <dbReference type="EMBL" id="KAL2278420.1"/>
    </source>
</evidence>
<proteinExistence type="predicted"/>
<dbReference type="PANTHER" id="PTHR45865">
    <property type="entry name" value="E3 UBIQUITIN-PROTEIN LIGASE SHPRH FAMILY MEMBER"/>
    <property type="match status" value="1"/>
</dbReference>
<dbReference type="InterPro" id="IPR052583">
    <property type="entry name" value="ATP-helicase/E3_Ub-Ligase"/>
</dbReference>
<name>A0ABR4E7K4_9PEZI</name>
<gene>
    <name evidence="4" type="ORF">FJTKL_14514</name>
</gene>
<evidence type="ECO:0000256" key="1">
    <source>
        <dbReference type="ARBA" id="ARBA00022741"/>
    </source>
</evidence>
<dbReference type="InterPro" id="IPR027417">
    <property type="entry name" value="P-loop_NTPase"/>
</dbReference>
<organism evidence="4 5">
    <name type="scientific">Diaporthe vaccinii</name>
    <dbReference type="NCBI Taxonomy" id="105482"/>
    <lineage>
        <taxon>Eukaryota</taxon>
        <taxon>Fungi</taxon>
        <taxon>Dikarya</taxon>
        <taxon>Ascomycota</taxon>
        <taxon>Pezizomycotina</taxon>
        <taxon>Sordariomycetes</taxon>
        <taxon>Sordariomycetidae</taxon>
        <taxon>Diaporthales</taxon>
        <taxon>Diaporthaceae</taxon>
        <taxon>Diaporthe</taxon>
        <taxon>Diaporthe eres species complex</taxon>
    </lineage>
</organism>
<dbReference type="SUPFAM" id="SSF52540">
    <property type="entry name" value="P-loop containing nucleoside triphosphate hydrolases"/>
    <property type="match status" value="1"/>
</dbReference>
<sequence length="129" mass="14030">MEHQGKVVNFIINRECGNAAKHRKLWTEDRTNKGLAMFRHKITGVPSPTPTDVPGGILADDMGLGKTLSMIATIVTTLASAKSYVDSGDAKRRGLVKPTPATLVIVPSALLLDNWLEEITKHVMPGMLR</sequence>
<keyword evidence="5" id="KW-1185">Reference proteome</keyword>
<dbReference type="PANTHER" id="PTHR45865:SF1">
    <property type="entry name" value="E3 UBIQUITIN-PROTEIN LIGASE SHPRH"/>
    <property type="match status" value="1"/>
</dbReference>
<dbReference type="Gene3D" id="3.40.50.10810">
    <property type="entry name" value="Tandem AAA-ATPase domain"/>
    <property type="match status" value="1"/>
</dbReference>
<dbReference type="EMBL" id="JBAWTH010000087">
    <property type="protein sequence ID" value="KAL2278420.1"/>
    <property type="molecule type" value="Genomic_DNA"/>
</dbReference>
<dbReference type="InterPro" id="IPR000330">
    <property type="entry name" value="SNF2_N"/>
</dbReference>
<reference evidence="4 5" key="1">
    <citation type="submission" date="2024-03" db="EMBL/GenBank/DDBJ databases">
        <title>A high-quality draft genome sequence of Diaporthe vaccinii, a causative agent of upright dieback and viscid rot disease in cranberry plants.</title>
        <authorList>
            <person name="Sarrasin M."/>
            <person name="Lang B.F."/>
            <person name="Burger G."/>
        </authorList>
    </citation>
    <scope>NUCLEOTIDE SEQUENCE [LARGE SCALE GENOMIC DNA]</scope>
    <source>
        <strain evidence="4 5">IS7</strain>
    </source>
</reference>
<keyword evidence="1" id="KW-0547">Nucleotide-binding</keyword>
<protein>
    <recommendedName>
        <fullName evidence="3">SNF2 N-terminal domain-containing protein</fullName>
    </recommendedName>
</protein>